<evidence type="ECO:0000313" key="16">
    <source>
        <dbReference type="EMBL" id="PYE78543.1"/>
    </source>
</evidence>
<dbReference type="EMBL" id="QJTC01000006">
    <property type="protein sequence ID" value="PYE78543.1"/>
    <property type="molecule type" value="Genomic_DNA"/>
</dbReference>
<reference evidence="16 17" key="1">
    <citation type="submission" date="2018-06" db="EMBL/GenBank/DDBJ databases">
        <title>Genomic Encyclopedia of Type Strains, Phase III (KMG-III): the genomes of soil and plant-associated and newly described type strains.</title>
        <authorList>
            <person name="Whitman W."/>
        </authorList>
    </citation>
    <scope>NUCLEOTIDE SEQUENCE [LARGE SCALE GENOMIC DNA]</scope>
    <source>
        <strain evidence="16 17">CECT 7646</strain>
    </source>
</reference>
<dbReference type="GO" id="GO:0015891">
    <property type="term" value="P:siderophore transport"/>
    <property type="evidence" value="ECO:0007669"/>
    <property type="project" value="InterPro"/>
</dbReference>
<evidence type="ECO:0000256" key="9">
    <source>
        <dbReference type="ARBA" id="ARBA00023237"/>
    </source>
</evidence>
<dbReference type="AlphaFoldDB" id="A0A318SIH7"/>
<evidence type="ECO:0000256" key="7">
    <source>
        <dbReference type="ARBA" id="ARBA00023136"/>
    </source>
</evidence>
<feature type="domain" description="TonB-dependent receptor plug" evidence="15">
    <location>
        <begin position="58"/>
        <end position="161"/>
    </location>
</feature>
<evidence type="ECO:0000256" key="4">
    <source>
        <dbReference type="ARBA" id="ARBA00022452"/>
    </source>
</evidence>
<dbReference type="PANTHER" id="PTHR32552">
    <property type="entry name" value="FERRICHROME IRON RECEPTOR-RELATED"/>
    <property type="match status" value="1"/>
</dbReference>
<feature type="domain" description="TonB-dependent receptor-like beta-barrel" evidence="14">
    <location>
        <begin position="242"/>
        <end position="676"/>
    </location>
</feature>
<dbReference type="InterPro" id="IPR039426">
    <property type="entry name" value="TonB-dep_rcpt-like"/>
</dbReference>
<evidence type="ECO:0000256" key="2">
    <source>
        <dbReference type="ARBA" id="ARBA00009810"/>
    </source>
</evidence>
<evidence type="ECO:0000313" key="17">
    <source>
        <dbReference type="Proteomes" id="UP000247540"/>
    </source>
</evidence>
<keyword evidence="13" id="KW-0732">Signal</keyword>
<dbReference type="CDD" id="cd01347">
    <property type="entry name" value="ligand_gated_channel"/>
    <property type="match status" value="1"/>
</dbReference>
<dbReference type="Gene3D" id="2.40.170.20">
    <property type="entry name" value="TonB-dependent receptor, beta-barrel domain"/>
    <property type="match status" value="1"/>
</dbReference>
<keyword evidence="6 11" id="KW-0798">TonB box</keyword>
<name>A0A318SIH7_9BURK</name>
<sequence>MRHLPFSLRLAAAACAAVPFCHAADLPTQQVTDTRPEAGGSLDLDLPGETGSRLGLAPRETPASVSRIDGAEMAERSLTRAQDAAVRLPGVTESPAPGNGGTALAARGFVGHDSVAQMVDGTRLVVANGTVTYPFSTWPLEGVEVLRGPASVLYGDGALGAAVNYLTKRPLFDRGEREAFVGAGSYGLLQAGVGLRGPVNEVLAYSLYLDADRSGGYNLDMAYRRQNLSAALALRPTGALRIDLSVDAGHNHDGHYFGTPLRGGVLDDRLRRTGFNLADGMVRYDDRVWRAKVEYRAAPGLRLRNETYRLTSQRHWRNAETYAFDTTGTRVNRSDYVEILHDQQQTGNRFDATLDGQIAGRRNRFVVGVDGYRTRLLHTNNAPYDGGSTVDPFAVAPGVFDSPVPTTPGRRSTLETRALFAENALDLAPRWKLVAGLRSDHMELDFTNLRSSLPGARQAKIYTPVTGRIGLVWAANDALSLYGQYGTGTDPLSGSLSLPNGSDAYDLTRGRQLEVGAKGSVPAVRGEWTVALYQLQKRDILSREPLDPAVAQQIGRQSSTGIELALAAEPLRGWTVDANASFLRARYDRFDEAQAGGGVLSRSGNTPPDVPERSAGLWTAYRFRPQWQAGFGARHVGPRQANAANTARLPSYAVLDASLSYAYSRRLTVALAVKNLADKVYALSGAGDVFWLLGAPRTVQLTARARF</sequence>
<dbReference type="Pfam" id="PF00593">
    <property type="entry name" value="TonB_dep_Rec_b-barrel"/>
    <property type="match status" value="1"/>
</dbReference>
<comment type="subcellular location">
    <subcellularLocation>
        <location evidence="1 10">Cell outer membrane</location>
        <topology evidence="1 10">Multi-pass membrane protein</topology>
    </subcellularLocation>
</comment>
<keyword evidence="9 10" id="KW-0998">Cell outer membrane</keyword>
<evidence type="ECO:0000256" key="6">
    <source>
        <dbReference type="ARBA" id="ARBA00023077"/>
    </source>
</evidence>
<protein>
    <submittedName>
        <fullName evidence="16">Iron complex outermembrane receptor protein</fullName>
    </submittedName>
</protein>
<dbReference type="GO" id="GO:0038023">
    <property type="term" value="F:signaling receptor activity"/>
    <property type="evidence" value="ECO:0007669"/>
    <property type="project" value="InterPro"/>
</dbReference>
<dbReference type="PANTHER" id="PTHR32552:SF84">
    <property type="entry name" value="TONB-DEPENDENT RECEPTOR-RELATED"/>
    <property type="match status" value="1"/>
</dbReference>
<feature type="signal peptide" evidence="13">
    <location>
        <begin position="1"/>
        <end position="23"/>
    </location>
</feature>
<evidence type="ECO:0000256" key="1">
    <source>
        <dbReference type="ARBA" id="ARBA00004571"/>
    </source>
</evidence>
<evidence type="ECO:0000256" key="11">
    <source>
        <dbReference type="RuleBase" id="RU003357"/>
    </source>
</evidence>
<dbReference type="InterPro" id="IPR037066">
    <property type="entry name" value="Plug_dom_sf"/>
</dbReference>
<accession>A0A318SIH7</accession>
<evidence type="ECO:0000256" key="8">
    <source>
        <dbReference type="ARBA" id="ARBA00023170"/>
    </source>
</evidence>
<dbReference type="GO" id="GO:0015344">
    <property type="term" value="F:siderophore uptake transmembrane transporter activity"/>
    <property type="evidence" value="ECO:0007669"/>
    <property type="project" value="TreeGrafter"/>
</dbReference>
<evidence type="ECO:0000259" key="14">
    <source>
        <dbReference type="Pfam" id="PF00593"/>
    </source>
</evidence>
<comment type="similarity">
    <text evidence="2 10 11">Belongs to the TonB-dependent receptor family.</text>
</comment>
<comment type="caution">
    <text evidence="16">The sequence shown here is derived from an EMBL/GenBank/DDBJ whole genome shotgun (WGS) entry which is preliminary data.</text>
</comment>
<keyword evidence="8 16" id="KW-0675">Receptor</keyword>
<dbReference type="SUPFAM" id="SSF56935">
    <property type="entry name" value="Porins"/>
    <property type="match status" value="1"/>
</dbReference>
<dbReference type="OrthoDB" id="127311at2"/>
<dbReference type="Pfam" id="PF07715">
    <property type="entry name" value="Plug"/>
    <property type="match status" value="1"/>
</dbReference>
<dbReference type="InterPro" id="IPR012910">
    <property type="entry name" value="Plug_dom"/>
</dbReference>
<keyword evidence="5 10" id="KW-0812">Transmembrane</keyword>
<evidence type="ECO:0000259" key="15">
    <source>
        <dbReference type="Pfam" id="PF07715"/>
    </source>
</evidence>
<gene>
    <name evidence="16" type="ORF">DFQ15_10651</name>
</gene>
<feature type="region of interest" description="Disordered" evidence="12">
    <location>
        <begin position="31"/>
        <end position="53"/>
    </location>
</feature>
<keyword evidence="17" id="KW-1185">Reference proteome</keyword>
<dbReference type="InterPro" id="IPR036942">
    <property type="entry name" value="Beta-barrel_TonB_sf"/>
</dbReference>
<keyword evidence="7 10" id="KW-0472">Membrane</keyword>
<dbReference type="InterPro" id="IPR000531">
    <property type="entry name" value="Beta-barrel_TonB"/>
</dbReference>
<keyword evidence="4 10" id="KW-1134">Transmembrane beta strand</keyword>
<evidence type="ECO:0000256" key="5">
    <source>
        <dbReference type="ARBA" id="ARBA00022692"/>
    </source>
</evidence>
<dbReference type="NCBIfam" id="TIGR01783">
    <property type="entry name" value="TonB-siderophor"/>
    <property type="match status" value="1"/>
</dbReference>
<evidence type="ECO:0000256" key="10">
    <source>
        <dbReference type="PROSITE-ProRule" id="PRU01360"/>
    </source>
</evidence>
<organism evidence="16 17">
    <name type="scientific">Xylophilus ampelinus</name>
    <dbReference type="NCBI Taxonomy" id="54067"/>
    <lineage>
        <taxon>Bacteria</taxon>
        <taxon>Pseudomonadati</taxon>
        <taxon>Pseudomonadota</taxon>
        <taxon>Betaproteobacteria</taxon>
        <taxon>Burkholderiales</taxon>
        <taxon>Xylophilus</taxon>
    </lineage>
</organism>
<keyword evidence="3 10" id="KW-0813">Transport</keyword>
<evidence type="ECO:0000256" key="12">
    <source>
        <dbReference type="SAM" id="MobiDB-lite"/>
    </source>
</evidence>
<dbReference type="Gene3D" id="2.170.130.10">
    <property type="entry name" value="TonB-dependent receptor, plug domain"/>
    <property type="match status" value="1"/>
</dbReference>
<dbReference type="PROSITE" id="PS52016">
    <property type="entry name" value="TONB_DEPENDENT_REC_3"/>
    <property type="match status" value="1"/>
</dbReference>
<proteinExistence type="inferred from homology"/>
<evidence type="ECO:0000256" key="3">
    <source>
        <dbReference type="ARBA" id="ARBA00022448"/>
    </source>
</evidence>
<dbReference type="GO" id="GO:0009279">
    <property type="term" value="C:cell outer membrane"/>
    <property type="evidence" value="ECO:0007669"/>
    <property type="project" value="UniProtKB-SubCell"/>
</dbReference>
<dbReference type="RefSeq" id="WP_110465085.1">
    <property type="nucleotide sequence ID" value="NZ_JAMOFZ010000006.1"/>
</dbReference>
<dbReference type="Proteomes" id="UP000247540">
    <property type="component" value="Unassembled WGS sequence"/>
</dbReference>
<feature type="chain" id="PRO_5016382180" evidence="13">
    <location>
        <begin position="24"/>
        <end position="707"/>
    </location>
</feature>
<evidence type="ECO:0000256" key="13">
    <source>
        <dbReference type="SAM" id="SignalP"/>
    </source>
</evidence>
<dbReference type="InterPro" id="IPR010105">
    <property type="entry name" value="TonB_sidphr_rcpt"/>
</dbReference>